<dbReference type="PANTHER" id="PTHR30562:SF1">
    <property type="entry name" value="UVRABC SYSTEM PROTEIN C"/>
    <property type="match status" value="1"/>
</dbReference>
<dbReference type="PANTHER" id="PTHR30562">
    <property type="entry name" value="UVRC/OXIDOREDUCTASE"/>
    <property type="match status" value="1"/>
</dbReference>
<dbReference type="SUPFAM" id="SSF82771">
    <property type="entry name" value="GIY-YIG endonuclease"/>
    <property type="match status" value="1"/>
</dbReference>
<evidence type="ECO:0000313" key="11">
    <source>
        <dbReference type="EMBL" id="ADI22248.1"/>
    </source>
</evidence>
<dbReference type="InterPro" id="IPR004791">
    <property type="entry name" value="UvrC"/>
</dbReference>
<dbReference type="Pfam" id="PF08459">
    <property type="entry name" value="UvrC_RNaseH_dom"/>
    <property type="match status" value="1"/>
</dbReference>
<evidence type="ECO:0000259" key="8">
    <source>
        <dbReference type="PROSITE" id="PS50151"/>
    </source>
</evidence>
<evidence type="ECO:0000256" key="1">
    <source>
        <dbReference type="ARBA" id="ARBA00022490"/>
    </source>
</evidence>
<dbReference type="Gene3D" id="3.40.1440.10">
    <property type="entry name" value="GIY-YIG endonuclease"/>
    <property type="match status" value="1"/>
</dbReference>
<dbReference type="AlphaFoldDB" id="E7C474"/>
<comment type="function">
    <text evidence="7">The UvrABC repair system catalyzes the recognition and processing of DNA lesions. UvrC both incises the 5' and 3' sides of the lesion. The N-terminal half is responsible for the 3' incision and the C-terminal half is responsible for the 5' incision.</text>
</comment>
<dbReference type="Pfam" id="PF22920">
    <property type="entry name" value="UvrC_RNaseH"/>
    <property type="match status" value="1"/>
</dbReference>
<dbReference type="EMBL" id="GU567980">
    <property type="protein sequence ID" value="ADI22248.1"/>
    <property type="molecule type" value="Genomic_DNA"/>
</dbReference>
<dbReference type="HAMAP" id="MF_00203">
    <property type="entry name" value="UvrC"/>
    <property type="match status" value="1"/>
</dbReference>
<dbReference type="GO" id="GO:0009381">
    <property type="term" value="F:excinuclease ABC activity"/>
    <property type="evidence" value="ECO:0007669"/>
    <property type="project" value="UniProtKB-UniRule"/>
</dbReference>
<feature type="domain" description="UVR" evidence="8">
    <location>
        <begin position="147"/>
        <end position="182"/>
    </location>
</feature>
<evidence type="ECO:0000256" key="6">
    <source>
        <dbReference type="ARBA" id="ARBA00023236"/>
    </source>
</evidence>
<keyword evidence="6 7" id="KW-0742">SOS response</keyword>
<evidence type="ECO:0000256" key="2">
    <source>
        <dbReference type="ARBA" id="ARBA00022763"/>
    </source>
</evidence>
<dbReference type="Pfam" id="PF14520">
    <property type="entry name" value="HHH_5"/>
    <property type="match status" value="1"/>
</dbReference>
<dbReference type="InterPro" id="IPR050066">
    <property type="entry name" value="UvrABC_protein_C"/>
</dbReference>
<dbReference type="PROSITE" id="PS50151">
    <property type="entry name" value="UVR"/>
    <property type="match status" value="1"/>
</dbReference>
<dbReference type="GO" id="GO:0009380">
    <property type="term" value="C:excinuclease repair complex"/>
    <property type="evidence" value="ECO:0007669"/>
    <property type="project" value="InterPro"/>
</dbReference>
<dbReference type="InterPro" id="IPR000305">
    <property type="entry name" value="GIY-YIG_endonuc"/>
</dbReference>
<dbReference type="InterPro" id="IPR001162">
    <property type="entry name" value="UvrC_RNase_H_dom"/>
</dbReference>
<dbReference type="GO" id="GO:0006289">
    <property type="term" value="P:nucleotide-excision repair"/>
    <property type="evidence" value="ECO:0007669"/>
    <property type="project" value="UniProtKB-UniRule"/>
</dbReference>
<keyword evidence="5 7" id="KW-0234">DNA repair</keyword>
<feature type="domain" description="UvrC family homology region profile" evidence="10">
    <location>
        <begin position="198"/>
        <end position="431"/>
    </location>
</feature>
<comment type="subunit">
    <text evidence="7">Interacts with UvrB in an incision complex.</text>
</comment>
<dbReference type="Gene3D" id="3.30.420.340">
    <property type="entry name" value="UvrC, RNAse H endonuclease domain"/>
    <property type="match status" value="1"/>
</dbReference>
<dbReference type="Gene3D" id="1.10.150.20">
    <property type="entry name" value="5' to 3' exonuclease, C-terminal subdomain"/>
    <property type="match status" value="1"/>
</dbReference>
<name>E7C474_9BACT</name>
<evidence type="ECO:0000256" key="4">
    <source>
        <dbReference type="ARBA" id="ARBA00022881"/>
    </source>
</evidence>
<dbReference type="GO" id="GO:0009432">
    <property type="term" value="P:SOS response"/>
    <property type="evidence" value="ECO:0007669"/>
    <property type="project" value="UniProtKB-UniRule"/>
</dbReference>
<reference evidence="11" key="1">
    <citation type="submission" date="2010-01" db="EMBL/GenBank/DDBJ databases">
        <title>Genome fragments of uncultured bacteria from the North Pacific subtropical Gyre.</title>
        <authorList>
            <person name="Pham V.D."/>
            <person name="Delong E.F."/>
        </authorList>
    </citation>
    <scope>NUCLEOTIDE SEQUENCE</scope>
</reference>
<dbReference type="InterPro" id="IPR035901">
    <property type="entry name" value="GIY-YIG_endonuc_sf"/>
</dbReference>
<keyword evidence="1 7" id="KW-0963">Cytoplasm</keyword>
<keyword evidence="4 7" id="KW-0267">Excision nuclease</keyword>
<dbReference type="InterPro" id="IPR047296">
    <property type="entry name" value="GIY-YIG_UvrC_Cho"/>
</dbReference>
<comment type="similarity">
    <text evidence="7">Belongs to the UvrC family.</text>
</comment>
<evidence type="ECO:0000256" key="5">
    <source>
        <dbReference type="ARBA" id="ARBA00023204"/>
    </source>
</evidence>
<dbReference type="Pfam" id="PF02151">
    <property type="entry name" value="UVR"/>
    <property type="match status" value="1"/>
</dbReference>
<evidence type="ECO:0000259" key="10">
    <source>
        <dbReference type="PROSITE" id="PS50165"/>
    </source>
</evidence>
<evidence type="ECO:0000256" key="7">
    <source>
        <dbReference type="HAMAP-Rule" id="MF_00203"/>
    </source>
</evidence>
<evidence type="ECO:0000256" key="3">
    <source>
        <dbReference type="ARBA" id="ARBA00022769"/>
    </source>
</evidence>
<dbReference type="InterPro" id="IPR036876">
    <property type="entry name" value="UVR_dom_sf"/>
</dbReference>
<dbReference type="InterPro" id="IPR001943">
    <property type="entry name" value="UVR_dom"/>
</dbReference>
<dbReference type="SUPFAM" id="SSF46600">
    <property type="entry name" value="C-terminal UvrC-binding domain of UvrB"/>
    <property type="match status" value="1"/>
</dbReference>
<dbReference type="InterPro" id="IPR038476">
    <property type="entry name" value="UvrC_RNase_H_dom_sf"/>
</dbReference>
<dbReference type="SUPFAM" id="SSF47781">
    <property type="entry name" value="RuvA domain 2-like"/>
    <property type="match status" value="1"/>
</dbReference>
<feature type="domain" description="GIY-YIG" evidence="9">
    <location>
        <begin position="1"/>
        <end position="36"/>
    </location>
</feature>
<sequence>MIRQIVEVDTIVVGSETESLILEANLIKEHKPRFNIQLRDDKRYPYIKVTIQEAFPRVFVTRRLEDDGSQYFGPYTSVGLMRDALEVVKRLYTVRSCRYDLPKESPERPCLDYHIGRCLAPCVGYQDQNSYGIMINEILKVLGGETEYVRDRVQKQMSDASRDLEFERAAHFRDIITVLDGMAHQQLVEDLRGNDYDLIGIARDGDIGVGVVMKIRRGVLLGRDTIRFSEISECNDGSLLDMLTSRYYLGGSKQPHSDFPKEILVPVDFENKDILKEVLFYKDGYKVDIRIPKRGIKRRLCELATDNARHALEDRLTTTRQFHDRADEVLYDLSDKLQLKVVPRFIACFDVSHIQGSETVGSAVVFENAEPKKSEYRRMRIRGDWGNDDYRSMAEVVSRYFSYRLENGLPLPDLVLIDGGKGQLRSAHDSLNELGVTDMPMISLAKREELVFRLGTREPLRFKRRDNALHVLQRIRDEAHRFAVTYNRKLRRNRTVSSDLSEIPGIGPEKQKLLLLRFGSVRAIKSANVEEIAEISGLGLVLADRIITYLG</sequence>
<dbReference type="InterPro" id="IPR010994">
    <property type="entry name" value="RuvA_2-like"/>
</dbReference>
<dbReference type="Gene3D" id="4.10.860.10">
    <property type="entry name" value="UVR domain"/>
    <property type="match status" value="1"/>
</dbReference>
<organism evidence="11">
    <name type="scientific">uncultured Gemmatimonadales bacterium HF0200_36I24</name>
    <dbReference type="NCBI Taxonomy" id="723614"/>
    <lineage>
        <taxon>Bacteria</taxon>
        <taxon>Pseudomonadati</taxon>
        <taxon>Gemmatimonadota</taxon>
        <taxon>Gemmatimonadia</taxon>
        <taxon>Gemmatimonadales</taxon>
        <taxon>environmental samples</taxon>
    </lineage>
</organism>
<dbReference type="PROSITE" id="PS50165">
    <property type="entry name" value="UVRC"/>
    <property type="match status" value="1"/>
</dbReference>
<dbReference type="CDD" id="cd10434">
    <property type="entry name" value="GIY-YIG_UvrC_Cho"/>
    <property type="match status" value="1"/>
</dbReference>
<dbReference type="NCBIfam" id="TIGR00194">
    <property type="entry name" value="uvrC"/>
    <property type="match status" value="1"/>
</dbReference>
<gene>
    <name evidence="7" type="primary">uvrC</name>
</gene>
<proteinExistence type="inferred from homology"/>
<keyword evidence="2 7" id="KW-0227">DNA damage</keyword>
<dbReference type="GO" id="GO:0003677">
    <property type="term" value="F:DNA binding"/>
    <property type="evidence" value="ECO:0007669"/>
    <property type="project" value="UniProtKB-UniRule"/>
</dbReference>
<protein>
    <recommendedName>
        <fullName evidence="7">UvrABC system protein C</fullName>
        <shortName evidence="7">Protein UvrC</shortName>
    </recommendedName>
    <alternativeName>
        <fullName evidence="7">Excinuclease ABC subunit C</fullName>
    </alternativeName>
</protein>
<keyword evidence="3 7" id="KW-0228">DNA excision</keyword>
<dbReference type="PROSITE" id="PS50164">
    <property type="entry name" value="GIY_YIG"/>
    <property type="match status" value="1"/>
</dbReference>
<accession>E7C474</accession>
<dbReference type="GO" id="GO:0005737">
    <property type="term" value="C:cytoplasm"/>
    <property type="evidence" value="ECO:0007669"/>
    <property type="project" value="UniProtKB-SubCell"/>
</dbReference>
<evidence type="ECO:0000259" key="9">
    <source>
        <dbReference type="PROSITE" id="PS50164"/>
    </source>
</evidence>
<comment type="subcellular location">
    <subcellularLocation>
        <location evidence="7">Cytoplasm</location>
    </subcellularLocation>
</comment>